<dbReference type="InterPro" id="IPR013229">
    <property type="entry name" value="PEGA"/>
</dbReference>
<comment type="caution">
    <text evidence="2">The sequence shown here is derived from an EMBL/GenBank/DDBJ whole genome shotgun (WGS) entry which is preliminary data.</text>
</comment>
<sequence length="78" mass="8553">LEGKVRVSASIIGGTPGWGEIYIDDKKRDVGTPYAFDLMEGPHKIAVIRDGYETVGGYKIVNLAGGDDIELNFKLRKK</sequence>
<reference evidence="2" key="1">
    <citation type="journal article" date="2014" name="Front. Microbiol.">
        <title>High frequency of phylogenetically diverse reductive dehalogenase-homologous genes in deep subseafloor sedimentary metagenomes.</title>
        <authorList>
            <person name="Kawai M."/>
            <person name="Futagami T."/>
            <person name="Toyoda A."/>
            <person name="Takaki Y."/>
            <person name="Nishi S."/>
            <person name="Hori S."/>
            <person name="Arai W."/>
            <person name="Tsubouchi T."/>
            <person name="Morono Y."/>
            <person name="Uchiyama I."/>
            <person name="Ito T."/>
            <person name="Fujiyama A."/>
            <person name="Inagaki F."/>
            <person name="Takami H."/>
        </authorList>
    </citation>
    <scope>NUCLEOTIDE SEQUENCE</scope>
    <source>
        <strain evidence="2">Expedition CK06-06</strain>
    </source>
</reference>
<organism evidence="2">
    <name type="scientific">marine sediment metagenome</name>
    <dbReference type="NCBI Taxonomy" id="412755"/>
    <lineage>
        <taxon>unclassified sequences</taxon>
        <taxon>metagenomes</taxon>
        <taxon>ecological metagenomes</taxon>
    </lineage>
</organism>
<proteinExistence type="predicted"/>
<feature type="non-terminal residue" evidence="2">
    <location>
        <position position="1"/>
    </location>
</feature>
<name>X0UGW3_9ZZZZ</name>
<accession>X0UGW3</accession>
<evidence type="ECO:0000259" key="1">
    <source>
        <dbReference type="Pfam" id="PF08308"/>
    </source>
</evidence>
<dbReference type="Pfam" id="PF08308">
    <property type="entry name" value="PEGA"/>
    <property type="match status" value="1"/>
</dbReference>
<dbReference type="AlphaFoldDB" id="X0UGW3"/>
<dbReference type="EMBL" id="BARS01012272">
    <property type="protein sequence ID" value="GAF98536.1"/>
    <property type="molecule type" value="Genomic_DNA"/>
</dbReference>
<feature type="domain" description="PEGA" evidence="1">
    <location>
        <begin position="20"/>
        <end position="77"/>
    </location>
</feature>
<gene>
    <name evidence="2" type="ORF">S01H1_21942</name>
</gene>
<evidence type="ECO:0000313" key="2">
    <source>
        <dbReference type="EMBL" id="GAF98536.1"/>
    </source>
</evidence>
<protein>
    <recommendedName>
        <fullName evidence="1">PEGA domain-containing protein</fullName>
    </recommendedName>
</protein>